<organism evidence="2 3">
    <name type="scientific">Thalassotalea piscium</name>
    <dbReference type="NCBI Taxonomy" id="1230533"/>
    <lineage>
        <taxon>Bacteria</taxon>
        <taxon>Pseudomonadati</taxon>
        <taxon>Pseudomonadota</taxon>
        <taxon>Gammaproteobacteria</taxon>
        <taxon>Alteromonadales</taxon>
        <taxon>Colwelliaceae</taxon>
        <taxon>Thalassotalea</taxon>
    </lineage>
</organism>
<evidence type="ECO:0000313" key="2">
    <source>
        <dbReference type="EMBL" id="MBB6543192.1"/>
    </source>
</evidence>
<dbReference type="Pfam" id="PF17775">
    <property type="entry name" value="YchJ_M-like"/>
    <property type="match status" value="1"/>
</dbReference>
<dbReference type="NCBIfam" id="NF002486">
    <property type="entry name" value="PRK01752.1"/>
    <property type="match status" value="1"/>
</dbReference>
<dbReference type="AlphaFoldDB" id="A0A7X0NGT2"/>
<dbReference type="InterPro" id="IPR004027">
    <property type="entry name" value="SEC_C_motif"/>
</dbReference>
<gene>
    <name evidence="2" type="ORF">HNQ55_001699</name>
</gene>
<keyword evidence="3" id="KW-1185">Reference proteome</keyword>
<dbReference type="InterPro" id="IPR048469">
    <property type="entry name" value="YchJ-like_M"/>
</dbReference>
<feature type="domain" description="YchJ-like middle NTF2-like" evidence="1">
    <location>
        <begin position="30"/>
        <end position="133"/>
    </location>
</feature>
<dbReference type="PANTHER" id="PTHR33747:SF1">
    <property type="entry name" value="ADENYLATE CYCLASE-ASSOCIATED CAP C-TERMINAL DOMAIN-CONTAINING PROTEIN"/>
    <property type="match status" value="1"/>
</dbReference>
<dbReference type="Pfam" id="PF02810">
    <property type="entry name" value="SEC-C"/>
    <property type="match status" value="1"/>
</dbReference>
<dbReference type="EMBL" id="JACHHU010000011">
    <property type="protein sequence ID" value="MBB6543192.1"/>
    <property type="molecule type" value="Genomic_DNA"/>
</dbReference>
<dbReference type="RefSeq" id="WP_184423985.1">
    <property type="nucleotide sequence ID" value="NZ_AP027362.1"/>
</dbReference>
<evidence type="ECO:0000259" key="1">
    <source>
        <dbReference type="Pfam" id="PF17775"/>
    </source>
</evidence>
<dbReference type="SUPFAM" id="SSF103642">
    <property type="entry name" value="Sec-C motif"/>
    <property type="match status" value="1"/>
</dbReference>
<protein>
    <submittedName>
        <fullName evidence="2">SEC-C motif-containing protein</fullName>
    </submittedName>
</protein>
<comment type="caution">
    <text evidence="2">The sequence shown here is derived from an EMBL/GenBank/DDBJ whole genome shotgun (WGS) entry which is preliminary data.</text>
</comment>
<name>A0A7X0NGT2_9GAMM</name>
<dbReference type="Proteomes" id="UP000537141">
    <property type="component" value="Unassembled WGS sequence"/>
</dbReference>
<dbReference type="PANTHER" id="PTHR33747">
    <property type="entry name" value="UPF0225 PROTEIN SCO1677"/>
    <property type="match status" value="1"/>
</dbReference>
<sequence length="164" mass="19319">MNIMPCYCGSKESYSMCCQPFILEQKYPETPEQLMRSRYSAYATSNAQYIFNTYAKEKHKEHTVTDILNWAQTTQWLSLKVNHATAITLKQFSPNTLPTVNFDAYYRHEKHYYKMSESSRFVAEDNQWRYLDGDVAEHTELIQPKRNDNCFCDSGKKFKKCCGK</sequence>
<dbReference type="Gene3D" id="3.10.450.50">
    <property type="match status" value="1"/>
</dbReference>
<dbReference type="InterPro" id="IPR032710">
    <property type="entry name" value="NTF2-like_dom_sf"/>
</dbReference>
<reference evidence="2 3" key="1">
    <citation type="submission" date="2020-08" db="EMBL/GenBank/DDBJ databases">
        <title>Genomic Encyclopedia of Type Strains, Phase IV (KMG-IV): sequencing the most valuable type-strain genomes for metagenomic binning, comparative biology and taxonomic classification.</title>
        <authorList>
            <person name="Goeker M."/>
        </authorList>
    </citation>
    <scope>NUCLEOTIDE SEQUENCE [LARGE SCALE GENOMIC DNA]</scope>
    <source>
        <strain evidence="2 3">DSM 26287</strain>
    </source>
</reference>
<accession>A0A7X0NGT2</accession>
<dbReference type="SUPFAM" id="SSF54427">
    <property type="entry name" value="NTF2-like"/>
    <property type="match status" value="1"/>
</dbReference>
<proteinExistence type="predicted"/>
<evidence type="ECO:0000313" key="3">
    <source>
        <dbReference type="Proteomes" id="UP000537141"/>
    </source>
</evidence>